<dbReference type="EMBL" id="CP036299">
    <property type="protein sequence ID" value="QDV30326.1"/>
    <property type="molecule type" value="Genomic_DNA"/>
</dbReference>
<comment type="similarity">
    <text evidence="1">Belongs to the DNA2/NAM7 helicase family.</text>
</comment>
<keyword evidence="2" id="KW-0547">Nucleotide-binding</keyword>
<feature type="region of interest" description="Disordered" evidence="6">
    <location>
        <begin position="670"/>
        <end position="689"/>
    </location>
</feature>
<evidence type="ECO:0000256" key="3">
    <source>
        <dbReference type="ARBA" id="ARBA00022801"/>
    </source>
</evidence>
<evidence type="ECO:0000256" key="1">
    <source>
        <dbReference type="ARBA" id="ARBA00007913"/>
    </source>
</evidence>
<feature type="domain" description="DNA2/NAM7 helicase-like C-terminal" evidence="8">
    <location>
        <begin position="893"/>
        <end position="1086"/>
    </location>
</feature>
<dbReference type="GO" id="GO:0005524">
    <property type="term" value="F:ATP binding"/>
    <property type="evidence" value="ECO:0007669"/>
    <property type="project" value="UniProtKB-KW"/>
</dbReference>
<sequence length="1216" mass="136927">MSAISSDNSDEDFDYVPARFKVNLNLPTGDASLLVDAQEAVKREFRDSVKWKRLRCRRVEVLSESETGTIFILQIGHSVEFDWTWEGAVAFRPLVMKEDVEDQKPLFEKHGDETEIDDSILWTGEILEVDEATGRIFVCSTDPEHPPRKGSFYVRPFEFLAFLNSVFHEPAFDKVRPLLPDRLLATEGGVHPDANDIATVGLPKLSDWWRKSWSVLWGPPGTGKTYTTGHQVANILADSSERILVVSTTNRATDAAAIAIGRAAKSVASRDLEEGKLLRIGKGASLEQFERDQLTMMLRGTETEFLAEIDRLADELARSDRPEDKAVIRKQIKELRLQMRDSARRNFLDSDIRVVVGTAFRATTFLNCEEVKTGIETGTAPFTTIFIDEAGLISRAAVAALSLLASRRVVLVGDSKQLAPISRISRILPTSQMTWLANSGLSHLQSISTHENGVHVLQEQRRMHADVCSVVSTYQYDGFLTTAEDVHQRSYNLPMVLQGQPRTIWYVLDDDGEELPTIRAERGPGNRSWVRVATPKVLAKLFEDPTLRKAKGLFISPFKAQAKDIAALFAKNNIASWSASTVHSQQGSEADIVIFDSVNAGSYSWPYDEWKRLVNVALSRSRESIIMLASRAEMEEPYLRPLLKHLAPRVLRKRGQKVSWEEVPVRTLYLPPSGKPNTDPNSLGTQLSKRKELRPVLSNEQERLCGLELDGKPRLVRGVAGSGKTVVLAHWLMQTAKRLGDQPNLRIWAVFANRSLQSLIGDSIESAWEKESGGRSFPWDRVTLRHVREILDVLLPEVGLSMSSFQFEYDDAAAAYLAKKPVAAIAPRCDALFIDEAQDMGPNTLKLLSAIVRQKDENDGNSRSVNIFYDNAQNIYRRGTPTWSDLGLDMRGRSTVMKESFRSTKPITEFALNVLYRLQPPDSSPDHKELVSRGLIEKTQRNGEDWWTVRFNQIDGPKPSFRQFVNLDQEFEAIAEYCRELIQTEGVQPSDICLLYNSSNIKWRLETQVAPKLAEIGVEMSVQTNRPFERSSNMLLATTSHSFKGYDAEVVIVPAADQYTANDVGILANNLYVAMTRARSILTLFAQRMNNQHAKKLYGVIQECLDNLHERPSIETEISPQDDLVDILAMIGNEHRKWLVELWNRHHFSQEPLVTKNGELIAEPLFCFKRNGKPFACFGNEAPRQRVLQRLQDFGVTLLAVGQELPHEEPIPDEAS</sequence>
<keyword evidence="3 9" id="KW-0378">Hydrolase</keyword>
<dbReference type="PANTHER" id="PTHR43788:SF8">
    <property type="entry name" value="DNA-BINDING PROTEIN SMUBP-2"/>
    <property type="match status" value="1"/>
</dbReference>
<evidence type="ECO:0000259" key="8">
    <source>
        <dbReference type="Pfam" id="PF13087"/>
    </source>
</evidence>
<dbReference type="GO" id="GO:0016787">
    <property type="term" value="F:hydrolase activity"/>
    <property type="evidence" value="ECO:0007669"/>
    <property type="project" value="UniProtKB-KW"/>
</dbReference>
<dbReference type="AlphaFoldDB" id="A0A518GP20"/>
<dbReference type="SUPFAM" id="SSF52540">
    <property type="entry name" value="P-loop containing nucleoside triphosphate hydrolases"/>
    <property type="match status" value="2"/>
</dbReference>
<dbReference type="Pfam" id="PF13087">
    <property type="entry name" value="AAA_12"/>
    <property type="match status" value="2"/>
</dbReference>
<protein>
    <submittedName>
        <fullName evidence="9">ATP-dependent RecD-like DNA helicase</fullName>
        <ecNumber evidence="9">3.6.4.12</ecNumber>
    </submittedName>
</protein>
<dbReference type="Proteomes" id="UP000315349">
    <property type="component" value="Chromosome"/>
</dbReference>
<name>A0A518GP20_9PLAN</name>
<evidence type="ECO:0000313" key="9">
    <source>
        <dbReference type="EMBL" id="QDV30326.1"/>
    </source>
</evidence>
<dbReference type="InterPro" id="IPR027417">
    <property type="entry name" value="P-loop_NTPase"/>
</dbReference>
<evidence type="ECO:0000313" key="10">
    <source>
        <dbReference type="Proteomes" id="UP000315349"/>
    </source>
</evidence>
<dbReference type="InterPro" id="IPR041679">
    <property type="entry name" value="DNA2/NAM7-like_C"/>
</dbReference>
<feature type="domain" description="DNA2/NAM7 helicase-like C-terminal" evidence="8">
    <location>
        <begin position="445"/>
        <end position="630"/>
    </location>
</feature>
<dbReference type="Gene3D" id="3.40.50.300">
    <property type="entry name" value="P-loop containing nucleotide triphosphate hydrolases"/>
    <property type="match status" value="4"/>
</dbReference>
<evidence type="ECO:0000256" key="4">
    <source>
        <dbReference type="ARBA" id="ARBA00022806"/>
    </source>
</evidence>
<keyword evidence="5" id="KW-0067">ATP-binding</keyword>
<dbReference type="InterPro" id="IPR050534">
    <property type="entry name" value="Coronavir_polyprotein_1ab"/>
</dbReference>
<keyword evidence="4 9" id="KW-0347">Helicase</keyword>
<organism evidence="9 10">
    <name type="scientific">Planctopirus ephydatiae</name>
    <dbReference type="NCBI Taxonomy" id="2528019"/>
    <lineage>
        <taxon>Bacteria</taxon>
        <taxon>Pseudomonadati</taxon>
        <taxon>Planctomycetota</taxon>
        <taxon>Planctomycetia</taxon>
        <taxon>Planctomycetales</taxon>
        <taxon>Planctomycetaceae</taxon>
        <taxon>Planctopirus</taxon>
    </lineage>
</organism>
<evidence type="ECO:0000259" key="7">
    <source>
        <dbReference type="Pfam" id="PF13086"/>
    </source>
</evidence>
<accession>A0A518GP20</accession>
<dbReference type="EC" id="3.6.4.12" evidence="9"/>
<gene>
    <name evidence="9" type="primary">recD2</name>
    <name evidence="9" type="ORF">Spb1_22550</name>
</gene>
<evidence type="ECO:0000256" key="2">
    <source>
        <dbReference type="ARBA" id="ARBA00022741"/>
    </source>
</evidence>
<feature type="domain" description="DNA2/NAM7 helicase helicase" evidence="7">
    <location>
        <begin position="213"/>
        <end position="421"/>
    </location>
</feature>
<evidence type="ECO:0000256" key="5">
    <source>
        <dbReference type="ARBA" id="ARBA00022840"/>
    </source>
</evidence>
<dbReference type="OrthoDB" id="7066673at2"/>
<feature type="compositionally biased region" description="Polar residues" evidence="6">
    <location>
        <begin position="675"/>
        <end position="687"/>
    </location>
</feature>
<dbReference type="GO" id="GO:0043139">
    <property type="term" value="F:5'-3' DNA helicase activity"/>
    <property type="evidence" value="ECO:0007669"/>
    <property type="project" value="TreeGrafter"/>
</dbReference>
<keyword evidence="10" id="KW-1185">Reference proteome</keyword>
<dbReference type="PANTHER" id="PTHR43788">
    <property type="entry name" value="DNA2/NAM7 HELICASE FAMILY MEMBER"/>
    <property type="match status" value="1"/>
</dbReference>
<reference evidence="9 10" key="1">
    <citation type="submission" date="2019-02" db="EMBL/GenBank/DDBJ databases">
        <title>Deep-cultivation of Planctomycetes and their phenomic and genomic characterization uncovers novel biology.</title>
        <authorList>
            <person name="Wiegand S."/>
            <person name="Jogler M."/>
            <person name="Boedeker C."/>
            <person name="Pinto D."/>
            <person name="Vollmers J."/>
            <person name="Rivas-Marin E."/>
            <person name="Kohn T."/>
            <person name="Peeters S.H."/>
            <person name="Heuer A."/>
            <person name="Rast P."/>
            <person name="Oberbeckmann S."/>
            <person name="Bunk B."/>
            <person name="Jeske O."/>
            <person name="Meyerdierks A."/>
            <person name="Storesund J.E."/>
            <person name="Kallscheuer N."/>
            <person name="Luecker S."/>
            <person name="Lage O.M."/>
            <person name="Pohl T."/>
            <person name="Merkel B.J."/>
            <person name="Hornburger P."/>
            <person name="Mueller R.-W."/>
            <person name="Bruemmer F."/>
            <person name="Labrenz M."/>
            <person name="Spormann A.M."/>
            <person name="Op den Camp H."/>
            <person name="Overmann J."/>
            <person name="Amann R."/>
            <person name="Jetten M.S.M."/>
            <person name="Mascher T."/>
            <person name="Medema M.H."/>
            <person name="Devos D.P."/>
            <person name="Kaster A.-K."/>
            <person name="Ovreas L."/>
            <person name="Rohde M."/>
            <person name="Galperin M.Y."/>
            <person name="Jogler C."/>
        </authorList>
    </citation>
    <scope>NUCLEOTIDE SEQUENCE [LARGE SCALE GENOMIC DNA]</scope>
    <source>
        <strain evidence="9 10">Spb1</strain>
    </source>
</reference>
<evidence type="ECO:0000256" key="6">
    <source>
        <dbReference type="SAM" id="MobiDB-lite"/>
    </source>
</evidence>
<proteinExistence type="inferred from homology"/>
<dbReference type="InterPro" id="IPR041677">
    <property type="entry name" value="DNA2/NAM7_AAA_11"/>
</dbReference>
<dbReference type="Pfam" id="PF13086">
    <property type="entry name" value="AAA_11"/>
    <property type="match status" value="1"/>
</dbReference>
<dbReference type="KEGG" id="peh:Spb1_22550"/>
<dbReference type="RefSeq" id="WP_145299520.1">
    <property type="nucleotide sequence ID" value="NZ_CP036299.1"/>
</dbReference>